<accession>Q47II7</accession>
<dbReference type="EMBL" id="CP000089">
    <property type="protein sequence ID" value="AAZ45344.1"/>
    <property type="molecule type" value="Genomic_DNA"/>
</dbReference>
<organism evidence="1">
    <name type="scientific">Dechloromonas aromatica (strain RCB)</name>
    <dbReference type="NCBI Taxonomy" id="159087"/>
    <lineage>
        <taxon>Bacteria</taxon>
        <taxon>Pseudomonadati</taxon>
        <taxon>Pseudomonadota</taxon>
        <taxon>Betaproteobacteria</taxon>
        <taxon>Rhodocyclales</taxon>
        <taxon>Azonexaceae</taxon>
        <taxon>Dechloromonas</taxon>
    </lineage>
</organism>
<evidence type="ECO:0000313" key="1">
    <source>
        <dbReference type="EMBL" id="AAZ45344.1"/>
    </source>
</evidence>
<dbReference type="AlphaFoldDB" id="Q47II7"/>
<dbReference type="KEGG" id="dar:Daro_0587"/>
<dbReference type="HOGENOM" id="CLU_168045_0_0_4"/>
<proteinExistence type="predicted"/>
<dbReference type="eggNOG" id="ENOG5032WJH">
    <property type="taxonomic scope" value="Bacteria"/>
</dbReference>
<gene>
    <name evidence="1" type="ordered locus">Daro_0587</name>
</gene>
<protein>
    <submittedName>
        <fullName evidence="1">Uncharacterized protein</fullName>
    </submittedName>
</protein>
<reference evidence="1" key="1">
    <citation type="submission" date="2005-08" db="EMBL/GenBank/DDBJ databases">
        <title>Complete sequence of Dechloromonas aromatica RCB.</title>
        <authorList>
            <person name="Salinero K.K."/>
            <person name="Copeland A."/>
            <person name="Lucas S."/>
            <person name="Lapidus A."/>
            <person name="Barry K."/>
            <person name="Detter J.C."/>
            <person name="Glavina T."/>
            <person name="Hammon N."/>
            <person name="Israni S."/>
            <person name="Pitluck S."/>
            <person name="Di Bartolo G."/>
            <person name="Trong S."/>
            <person name="Schmutz J."/>
            <person name="Larimer F."/>
            <person name="Land M."/>
            <person name="Ivanova N."/>
            <person name="Richardson P."/>
        </authorList>
    </citation>
    <scope>NUCLEOTIDE SEQUENCE</scope>
    <source>
        <strain evidence="1">RCB</strain>
    </source>
</reference>
<sequence>MSGFDHYAKDTEEIEAEIVRKGIVLGIDWSDQAAVRALAREAFDHLAEDLKVASNSPVDYRLMAKVDLFGLAGIMLKTMTKSAGQGIESHGGPAWKAFAGALWAEAQLRGLNE</sequence>
<dbReference type="OrthoDB" id="9156933at2"/>
<name>Q47II7_DECAR</name>